<organism evidence="1">
    <name type="scientific">marine sediment metagenome</name>
    <dbReference type="NCBI Taxonomy" id="412755"/>
    <lineage>
        <taxon>unclassified sequences</taxon>
        <taxon>metagenomes</taxon>
        <taxon>ecological metagenomes</taxon>
    </lineage>
</organism>
<evidence type="ECO:0000313" key="1">
    <source>
        <dbReference type="EMBL" id="GAI45181.1"/>
    </source>
</evidence>
<dbReference type="AlphaFoldDB" id="X1PRP9"/>
<reference evidence="1" key="1">
    <citation type="journal article" date="2014" name="Front. Microbiol.">
        <title>High frequency of phylogenetically diverse reductive dehalogenase-homologous genes in deep subseafloor sedimentary metagenomes.</title>
        <authorList>
            <person name="Kawai M."/>
            <person name="Futagami T."/>
            <person name="Toyoda A."/>
            <person name="Takaki Y."/>
            <person name="Nishi S."/>
            <person name="Hori S."/>
            <person name="Arai W."/>
            <person name="Tsubouchi T."/>
            <person name="Morono Y."/>
            <person name="Uchiyama I."/>
            <person name="Ito T."/>
            <person name="Fujiyama A."/>
            <person name="Inagaki F."/>
            <person name="Takami H."/>
        </authorList>
    </citation>
    <scope>NUCLEOTIDE SEQUENCE</scope>
    <source>
        <strain evidence="1">Expedition CK06-06</strain>
    </source>
</reference>
<name>X1PRP9_9ZZZZ</name>
<accession>X1PRP9</accession>
<sequence>PAEGVPHGTTGIAADHGWMYCGHGAYVQLSEPFNYSCNGEYVDSGNMTAVDVEFEFHASVAQWVQLKVNATRIDWKVIKPGEYLAPPIFFEYKSNGNLIFESEGFGDMTGEDGDVIETYFAYKFLGTSDGWIRAADFNRQPFSRSVPEDECHNWNTLKLVQKIIVGDCVSACEYEAGGTIQVILAEQKPWLAHILGLV</sequence>
<dbReference type="EMBL" id="BARV01028173">
    <property type="protein sequence ID" value="GAI45181.1"/>
    <property type="molecule type" value="Genomic_DNA"/>
</dbReference>
<protein>
    <submittedName>
        <fullName evidence="1">Uncharacterized protein</fullName>
    </submittedName>
</protein>
<gene>
    <name evidence="1" type="ORF">S06H3_45169</name>
</gene>
<proteinExistence type="predicted"/>
<feature type="non-terminal residue" evidence="1">
    <location>
        <position position="1"/>
    </location>
</feature>
<comment type="caution">
    <text evidence="1">The sequence shown here is derived from an EMBL/GenBank/DDBJ whole genome shotgun (WGS) entry which is preliminary data.</text>
</comment>